<proteinExistence type="predicted"/>
<reference evidence="1 2" key="1">
    <citation type="submission" date="2017-06" db="EMBL/GenBank/DDBJ databases">
        <title>Comparative genomic analysis of Ambrosia Fusariam Clade fungi.</title>
        <authorList>
            <person name="Stajich J.E."/>
            <person name="Carrillo J."/>
            <person name="Kijimoto T."/>
            <person name="Eskalen A."/>
            <person name="O'Donnell K."/>
            <person name="Kasson M."/>
        </authorList>
    </citation>
    <scope>NUCLEOTIDE SEQUENCE [LARGE SCALE GENOMIC DNA]</scope>
    <source>
        <strain evidence="1 2">NRRL62579</strain>
    </source>
</reference>
<dbReference type="AlphaFoldDB" id="A0A428RWY5"/>
<evidence type="ECO:0000313" key="2">
    <source>
        <dbReference type="Proteomes" id="UP000287144"/>
    </source>
</evidence>
<evidence type="ECO:0000313" key="1">
    <source>
        <dbReference type="EMBL" id="RSL82052.1"/>
    </source>
</evidence>
<keyword evidence="2" id="KW-1185">Reference proteome</keyword>
<dbReference type="Proteomes" id="UP000287144">
    <property type="component" value="Unassembled WGS sequence"/>
</dbReference>
<accession>A0A428RWY5</accession>
<sequence length="377" mass="40109">MHDQSIQGTGLISTDVEVPNHLKKCLYCSIPLRRVSLGVRHPDACNARKRKGQPITAEVTERKRILSGLAFEKLRLAQREKRRRMRQTIEQARKIENGESGRGIASGTGWSPTQTLGWKPILTGVDADLSVVPAATVITACGIDTERCYGNQGEDPQRALGYALQSPKHRCSHSATAAGTNTAGETGCNMLNNTAHPTQLAATFASNPTDEAAVYALPTQHANTMEGLSAYEADSLLNSSSDFLRAATLSSNTADGAAAVYLPTQHGSMTEGIPDYDTVSFLNSHSDVLRAATLGSNTADGTAVYSLPTQHGSMTERTSGYSGALFPISGVQFLRAATLCSNTADGATTYPSLGQQSFEVVSLSQDELFLDNSALPN</sequence>
<name>A0A428RWY5_9HYPO</name>
<dbReference type="EMBL" id="NKCK01000433">
    <property type="protein sequence ID" value="RSL82052.1"/>
    <property type="molecule type" value="Genomic_DNA"/>
</dbReference>
<comment type="caution">
    <text evidence="1">The sequence shown here is derived from an EMBL/GenBank/DDBJ whole genome shotgun (WGS) entry which is preliminary data.</text>
</comment>
<gene>
    <name evidence="1" type="ORF">CEP52_017054</name>
</gene>
<protein>
    <submittedName>
        <fullName evidence="1">Uncharacterized protein</fullName>
    </submittedName>
</protein>
<organism evidence="1 2">
    <name type="scientific">Fusarium oligoseptatum</name>
    <dbReference type="NCBI Taxonomy" id="2604345"/>
    <lineage>
        <taxon>Eukaryota</taxon>
        <taxon>Fungi</taxon>
        <taxon>Dikarya</taxon>
        <taxon>Ascomycota</taxon>
        <taxon>Pezizomycotina</taxon>
        <taxon>Sordariomycetes</taxon>
        <taxon>Hypocreomycetidae</taxon>
        <taxon>Hypocreales</taxon>
        <taxon>Nectriaceae</taxon>
        <taxon>Fusarium</taxon>
        <taxon>Fusarium solani species complex</taxon>
    </lineage>
</organism>